<dbReference type="SUPFAM" id="SSF55831">
    <property type="entry name" value="Thymidylate synthase/dCMP hydroxymethylase"/>
    <property type="match status" value="1"/>
</dbReference>
<evidence type="ECO:0000256" key="4">
    <source>
        <dbReference type="ARBA" id="ARBA00015931"/>
    </source>
</evidence>
<evidence type="ECO:0000256" key="2">
    <source>
        <dbReference type="ARBA" id="ARBA00011738"/>
    </source>
</evidence>
<dbReference type="Gene3D" id="3.30.572.10">
    <property type="entry name" value="Thymidylate synthase/dCMP hydroxymethylase domain"/>
    <property type="match status" value="1"/>
</dbReference>
<keyword evidence="6" id="KW-0489">Methyltransferase</keyword>
<name>A0A386KK35_9CAUD</name>
<dbReference type="NCBIfam" id="TIGR03284">
    <property type="entry name" value="thym_sym"/>
    <property type="match status" value="1"/>
</dbReference>
<evidence type="ECO:0000256" key="9">
    <source>
        <dbReference type="PROSITE-ProRule" id="PRU10016"/>
    </source>
</evidence>
<keyword evidence="12" id="KW-1185">Reference proteome</keyword>
<evidence type="ECO:0000313" key="11">
    <source>
        <dbReference type="EMBL" id="AYD85710.1"/>
    </source>
</evidence>
<dbReference type="InterPro" id="IPR023451">
    <property type="entry name" value="Thymidate_synth/dCMP_Mease_dom"/>
</dbReference>
<feature type="active site" evidence="9">
    <location>
        <position position="202"/>
    </location>
</feature>
<dbReference type="GO" id="GO:0006231">
    <property type="term" value="P:dTMP biosynthetic process"/>
    <property type="evidence" value="ECO:0007669"/>
    <property type="project" value="InterPro"/>
</dbReference>
<dbReference type="InterPro" id="IPR000398">
    <property type="entry name" value="Thymidylate_synthase"/>
</dbReference>
<keyword evidence="7" id="KW-0808">Transferase</keyword>
<organism evidence="11 12">
    <name type="scientific">Acinetobacter phage vB_AbaM_B09_Aci02-2</name>
    <dbReference type="NCBI Taxonomy" id="2315467"/>
    <lineage>
        <taxon>Viruses</taxon>
        <taxon>Duplodnaviria</taxon>
        <taxon>Heunggongvirae</taxon>
        <taxon>Uroviricota</taxon>
        <taxon>Caudoviricetes</taxon>
        <taxon>Saclayvirus</taxon>
        <taxon>Saclayvirus Aci022</taxon>
    </lineage>
</organism>
<dbReference type="InterPro" id="IPR045097">
    <property type="entry name" value="Thymidate_synth/dCMP_Mease"/>
</dbReference>
<evidence type="ECO:0000256" key="5">
    <source>
        <dbReference type="ARBA" id="ARBA00022490"/>
    </source>
</evidence>
<dbReference type="Proteomes" id="UP000280659">
    <property type="component" value="Segment"/>
</dbReference>
<dbReference type="PRINTS" id="PR00108">
    <property type="entry name" value="THYMDSNTHASE"/>
</dbReference>
<dbReference type="HAMAP" id="MF_00008">
    <property type="entry name" value="Thymidy_synth_bact"/>
    <property type="match status" value="1"/>
</dbReference>
<sequence length="321" mass="37676">MSDEVQYLNLLKDLLNKIEDKGFQTNDRTGVGTCKIFGAQMRFDLEKGFPLFTHKRVFMRGIFEELMWFLNGDTNIRTLLQRGVHIWTEWRYKAYCKYQDYHDMPKYTMKEFEEEILNSQSFANQFGDIGKGYGHQWRNFGEIEDEAIEHGRFGQYTIPYYREGIDQIDWVIKEIKKNPNSRRLIVSGWNPQEVDDVDLPPCHTLFQFFVEDGKLSCQLYQRSADILLGVPFNIASYALLTHLIAAECGLGVGEFIWTGGDIHVYKSQLEGLEEIVNNRYARKAPTLKLRRIREDIRQYQWQDIIIEGYDPLPKVEMPVAV</sequence>
<dbReference type="Pfam" id="PF00303">
    <property type="entry name" value="Thymidylat_synt"/>
    <property type="match status" value="1"/>
</dbReference>
<dbReference type="InterPro" id="IPR020940">
    <property type="entry name" value="Thymidylate_synthase_AS"/>
</dbReference>
<accession>A0A386KK35</accession>
<dbReference type="EMBL" id="MH800199">
    <property type="protein sequence ID" value="AYD85710.1"/>
    <property type="molecule type" value="Genomic_DNA"/>
</dbReference>
<evidence type="ECO:0000256" key="3">
    <source>
        <dbReference type="ARBA" id="ARBA00011947"/>
    </source>
</evidence>
<keyword evidence="8" id="KW-0545">Nucleotide biosynthesis</keyword>
<dbReference type="CDD" id="cd00351">
    <property type="entry name" value="TS_Pyrimidine_HMase"/>
    <property type="match status" value="1"/>
</dbReference>
<evidence type="ECO:0000256" key="6">
    <source>
        <dbReference type="ARBA" id="ARBA00022603"/>
    </source>
</evidence>
<gene>
    <name evidence="11" type="ORF">Aci022_094</name>
</gene>
<comment type="similarity">
    <text evidence="1">Belongs to the thymidylate synthase family.</text>
</comment>
<dbReference type="GO" id="GO:0004799">
    <property type="term" value="F:thymidylate synthase activity"/>
    <property type="evidence" value="ECO:0007669"/>
    <property type="project" value="UniProtKB-EC"/>
</dbReference>
<dbReference type="EC" id="2.1.1.45" evidence="3"/>
<comment type="subunit">
    <text evidence="2">Homodimer.</text>
</comment>
<evidence type="ECO:0000256" key="1">
    <source>
        <dbReference type="ARBA" id="ARBA00009972"/>
    </source>
</evidence>
<feature type="domain" description="Thymidylate synthase/dCMP hydroxymethylase" evidence="10">
    <location>
        <begin position="12"/>
        <end position="321"/>
    </location>
</feature>
<dbReference type="PANTHER" id="PTHR11548">
    <property type="entry name" value="THYMIDYLATE SYNTHASE 1"/>
    <property type="match status" value="1"/>
</dbReference>
<proteinExistence type="inferred from homology"/>
<evidence type="ECO:0000256" key="7">
    <source>
        <dbReference type="ARBA" id="ARBA00022679"/>
    </source>
</evidence>
<dbReference type="GO" id="GO:0032259">
    <property type="term" value="P:methylation"/>
    <property type="evidence" value="ECO:0007669"/>
    <property type="project" value="UniProtKB-KW"/>
</dbReference>
<evidence type="ECO:0000259" key="10">
    <source>
        <dbReference type="Pfam" id="PF00303"/>
    </source>
</evidence>
<evidence type="ECO:0000313" key="12">
    <source>
        <dbReference type="Proteomes" id="UP000280659"/>
    </source>
</evidence>
<keyword evidence="5" id="KW-0963">Cytoplasm</keyword>
<dbReference type="PANTHER" id="PTHR11548:SF9">
    <property type="entry name" value="THYMIDYLATE SYNTHASE"/>
    <property type="match status" value="1"/>
</dbReference>
<dbReference type="NCBIfam" id="NF002496">
    <property type="entry name" value="PRK01827.1-2"/>
    <property type="match status" value="1"/>
</dbReference>
<dbReference type="PROSITE" id="PS00091">
    <property type="entry name" value="THYMIDYLATE_SYNTHASE"/>
    <property type="match status" value="1"/>
</dbReference>
<reference evidence="11 12" key="1">
    <citation type="submission" date="2018-08" db="EMBL/GenBank/DDBJ databases">
        <title>Complete genome sequence of five Acinetobacter baumannii phages from Abidjan, Cote d'Ivoire.</title>
        <authorList>
            <person name="Essoh C."/>
            <person name="Vernadet J.-P."/>
            <person name="Vergnaud G."/>
            <person name="Resch G."/>
            <person name="Pourcel C."/>
        </authorList>
    </citation>
    <scope>NUCLEOTIDE SEQUENCE [LARGE SCALE GENOMIC DNA]</scope>
</reference>
<protein>
    <recommendedName>
        <fullName evidence="4">Thymidylate synthase</fullName>
        <ecNumber evidence="3">2.1.1.45</ecNumber>
    </recommendedName>
</protein>
<dbReference type="InterPro" id="IPR036926">
    <property type="entry name" value="Thymidate_synth/dCMP_Mease_sf"/>
</dbReference>
<evidence type="ECO:0000256" key="8">
    <source>
        <dbReference type="ARBA" id="ARBA00022727"/>
    </source>
</evidence>